<evidence type="ECO:0000313" key="1">
    <source>
        <dbReference type="EMBL" id="RHX87330.1"/>
    </source>
</evidence>
<reference evidence="2" key="1">
    <citation type="submission" date="2018-05" db="EMBL/GenBank/DDBJ databases">
        <title>Leptospira yasudae sp. nov. and Leptospira stimsonii sp. nov., two pathogenic species of the genus Leptospira isolated from environmental sources.</title>
        <authorList>
            <person name="Casanovas-Massana A."/>
            <person name="Hamond C."/>
            <person name="Santos L.A."/>
            <person name="Hacker K.P."/>
            <person name="Balassiano I."/>
            <person name="Medeiros M.A."/>
            <person name="Reis M.G."/>
            <person name="Ko A.I."/>
            <person name="Wunder E.A."/>
        </authorList>
    </citation>
    <scope>NUCLEOTIDE SEQUENCE [LARGE SCALE GENOMIC DNA]</scope>
    <source>
        <strain evidence="2">Yale</strain>
    </source>
</reference>
<proteinExistence type="predicted"/>
<gene>
    <name evidence="1" type="ORF">DLM75_17690</name>
</gene>
<sequence>MLERTQRVQNRESNRRNVFRLMTIITITVLSFSNCKKDGKDENTNLALLLLNQLNAPVLSTRLTDSKLLQVSASSLTSAPGASSNFLVSNSRLQGVYFGELEIFAYDYRPGETNQEGNFGSGRDWSHWAIAPSGYEESRKIVLKAGEQINPEWYPASRRQRMTTGRDFEIDAFEIAMFDTGIVYNNEFYGEYYYNEGGSTKEVEPLTKYPEWSGIPKHRVWPTFSGFTSPYNIVSVIFVRSDILTGAANVQIQWNQENTFPSIGSTSRVLTSEESNFILSLVEHGTKRRFYLNLVLVPYDGPYTFTFDGESDESKKKYAWQNYEINVSFDLGNGLDTNPANTDLSIPKILFGADARNVPLGLKMELRRKD</sequence>
<accession>A0A396Z2C7</accession>
<evidence type="ECO:0000313" key="2">
    <source>
        <dbReference type="Proteomes" id="UP000265798"/>
    </source>
</evidence>
<protein>
    <submittedName>
        <fullName evidence="1">Uncharacterized protein</fullName>
    </submittedName>
</protein>
<organism evidence="1 2">
    <name type="scientific">Leptospira stimsonii</name>
    <dbReference type="NCBI Taxonomy" id="2202203"/>
    <lineage>
        <taxon>Bacteria</taxon>
        <taxon>Pseudomonadati</taxon>
        <taxon>Spirochaetota</taxon>
        <taxon>Spirochaetia</taxon>
        <taxon>Leptospirales</taxon>
        <taxon>Leptospiraceae</taxon>
        <taxon>Leptospira</taxon>
    </lineage>
</organism>
<dbReference type="Proteomes" id="UP000265798">
    <property type="component" value="Unassembled WGS sequence"/>
</dbReference>
<comment type="caution">
    <text evidence="1">The sequence shown here is derived from an EMBL/GenBank/DDBJ whole genome shotgun (WGS) entry which is preliminary data.</text>
</comment>
<name>A0A396Z2C7_9LEPT</name>
<dbReference type="EMBL" id="QHCT01000005">
    <property type="protein sequence ID" value="RHX87330.1"/>
    <property type="molecule type" value="Genomic_DNA"/>
</dbReference>
<dbReference type="AlphaFoldDB" id="A0A396Z2C7"/>